<comment type="caution">
    <text evidence="2">The sequence shown here is derived from an EMBL/GenBank/DDBJ whole genome shotgun (WGS) entry which is preliminary data.</text>
</comment>
<dbReference type="PROSITE" id="PS50879">
    <property type="entry name" value="RNASE_H_1"/>
    <property type="match status" value="1"/>
</dbReference>
<reference evidence="2 3" key="1">
    <citation type="journal article" date="2018" name="Evol. Lett.">
        <title>Horizontal gene cluster transfer increased hallucinogenic mushroom diversity.</title>
        <authorList>
            <person name="Reynolds H.T."/>
            <person name="Vijayakumar V."/>
            <person name="Gluck-Thaler E."/>
            <person name="Korotkin H.B."/>
            <person name="Matheny P.B."/>
            <person name="Slot J.C."/>
        </authorList>
    </citation>
    <scope>NUCLEOTIDE SEQUENCE [LARGE SCALE GENOMIC DNA]</scope>
    <source>
        <strain evidence="2 3">2629</strain>
    </source>
</reference>
<dbReference type="OrthoDB" id="3051850at2759"/>
<evidence type="ECO:0000259" key="1">
    <source>
        <dbReference type="PROSITE" id="PS50879"/>
    </source>
</evidence>
<feature type="domain" description="RNase H type-1" evidence="1">
    <location>
        <begin position="156"/>
        <end position="303"/>
    </location>
</feature>
<evidence type="ECO:0000313" key="3">
    <source>
        <dbReference type="Proteomes" id="UP000284842"/>
    </source>
</evidence>
<accession>A0A409X9A4</accession>
<dbReference type="Proteomes" id="UP000284842">
    <property type="component" value="Unassembled WGS sequence"/>
</dbReference>
<protein>
    <recommendedName>
        <fullName evidence="1">RNase H type-1 domain-containing protein</fullName>
    </recommendedName>
</protein>
<dbReference type="InterPro" id="IPR012337">
    <property type="entry name" value="RNaseH-like_sf"/>
</dbReference>
<dbReference type="STRING" id="181874.A0A409X9A4"/>
<dbReference type="GO" id="GO:0003676">
    <property type="term" value="F:nucleic acid binding"/>
    <property type="evidence" value="ECO:0007669"/>
    <property type="project" value="InterPro"/>
</dbReference>
<dbReference type="GO" id="GO:0004523">
    <property type="term" value="F:RNA-DNA hybrid ribonuclease activity"/>
    <property type="evidence" value="ECO:0007669"/>
    <property type="project" value="InterPro"/>
</dbReference>
<dbReference type="AlphaFoldDB" id="A0A409X9A4"/>
<dbReference type="Gene3D" id="3.30.420.10">
    <property type="entry name" value="Ribonuclease H-like superfamily/Ribonuclease H"/>
    <property type="match status" value="1"/>
</dbReference>
<name>A0A409X9A4_9AGAR</name>
<evidence type="ECO:0000313" key="2">
    <source>
        <dbReference type="EMBL" id="PPQ87301.1"/>
    </source>
</evidence>
<dbReference type="InParanoid" id="A0A409X9A4"/>
<dbReference type="InterPro" id="IPR036397">
    <property type="entry name" value="RNaseH_sf"/>
</dbReference>
<keyword evidence="3" id="KW-1185">Reference proteome</keyword>
<gene>
    <name evidence="2" type="ORF">CVT24_006645</name>
</gene>
<organism evidence="2 3">
    <name type="scientific">Panaeolus cyanescens</name>
    <dbReference type="NCBI Taxonomy" id="181874"/>
    <lineage>
        <taxon>Eukaryota</taxon>
        <taxon>Fungi</taxon>
        <taxon>Dikarya</taxon>
        <taxon>Basidiomycota</taxon>
        <taxon>Agaricomycotina</taxon>
        <taxon>Agaricomycetes</taxon>
        <taxon>Agaricomycetidae</taxon>
        <taxon>Agaricales</taxon>
        <taxon>Agaricineae</taxon>
        <taxon>Galeropsidaceae</taxon>
        <taxon>Panaeolus</taxon>
    </lineage>
</organism>
<dbReference type="EMBL" id="NHTK01004295">
    <property type="protein sequence ID" value="PPQ87301.1"/>
    <property type="molecule type" value="Genomic_DNA"/>
</dbReference>
<proteinExistence type="predicted"/>
<dbReference type="Pfam" id="PF00075">
    <property type="entry name" value="RNase_H"/>
    <property type="match status" value="1"/>
</dbReference>
<dbReference type="CDD" id="cd09276">
    <property type="entry name" value="Rnase_HI_RT_non_LTR"/>
    <property type="match status" value="1"/>
</dbReference>
<sequence length="417" mass="47107">LTYALDVWYEPPDRPDGARNTKGSVRALRQIIAVQKTATLAITGALRGTAADVLDPHAKVLPAEVMLWYICKRAYLRLCTLPKDHVLSQQITQAHSNRTRKLRHATPMERLAAAFDTNPNATEKIPTMKPKYDLKKYFDTQTFPTREDSIAHERSDDAKVKLYTDGSGQDGHVGAAASIYLKDMTNPTATRHLYLGKIDSHSTYEAEMVGLLLAIWLLITEAGHVLGRQKISIYTDNQSIIGALTSESRGPAEYLKDEIARICAKYLPNITLPSNKVTIKWISAHSDVTGNEKIDFEAKQAALGLTSRRQDLPRLLRSPLPNSISALRQDLKQEAKEKANNLWMTSPRWQQFKDLEADFEFRNFHKTIEKLDRHKASMLVKVRTKHIPLNDYLYRRKVVPSNALRNAATSGQRWGNV</sequence>
<dbReference type="SUPFAM" id="SSF53098">
    <property type="entry name" value="Ribonuclease H-like"/>
    <property type="match status" value="1"/>
</dbReference>
<dbReference type="InterPro" id="IPR002156">
    <property type="entry name" value="RNaseH_domain"/>
</dbReference>
<feature type="non-terminal residue" evidence="2">
    <location>
        <position position="1"/>
    </location>
</feature>